<dbReference type="Pfam" id="PF00977">
    <property type="entry name" value="His_biosynth"/>
    <property type="match status" value="1"/>
</dbReference>
<dbReference type="EMBL" id="UINC01205340">
    <property type="protein sequence ID" value="SVE26470.1"/>
    <property type="molecule type" value="Genomic_DNA"/>
</dbReference>
<name>A0A383C379_9ZZZZ</name>
<feature type="non-terminal residue" evidence="1">
    <location>
        <position position="187"/>
    </location>
</feature>
<dbReference type="AlphaFoldDB" id="A0A383C379"/>
<reference evidence="1" key="1">
    <citation type="submission" date="2018-05" db="EMBL/GenBank/DDBJ databases">
        <authorList>
            <person name="Lanie J.A."/>
            <person name="Ng W.-L."/>
            <person name="Kazmierczak K.M."/>
            <person name="Andrzejewski T.M."/>
            <person name="Davidsen T.M."/>
            <person name="Wayne K.J."/>
            <person name="Tettelin H."/>
            <person name="Glass J.I."/>
            <person name="Rusch D."/>
            <person name="Podicherti R."/>
            <person name="Tsui H.-C.T."/>
            <person name="Winkler M.E."/>
        </authorList>
    </citation>
    <scope>NUCLEOTIDE SEQUENCE</scope>
</reference>
<evidence type="ECO:0000313" key="1">
    <source>
        <dbReference type="EMBL" id="SVE26470.1"/>
    </source>
</evidence>
<protein>
    <recommendedName>
        <fullName evidence="2">HisA/hisF family protein</fullName>
    </recommendedName>
</protein>
<dbReference type="InterPro" id="IPR006062">
    <property type="entry name" value="His_biosynth"/>
</dbReference>
<proteinExistence type="predicted"/>
<dbReference type="Gene3D" id="3.20.20.70">
    <property type="entry name" value="Aldolase class I"/>
    <property type="match status" value="1"/>
</dbReference>
<accession>A0A383C379</accession>
<organism evidence="1">
    <name type="scientific">marine metagenome</name>
    <dbReference type="NCBI Taxonomy" id="408172"/>
    <lineage>
        <taxon>unclassified sequences</taxon>
        <taxon>metagenomes</taxon>
        <taxon>ecological metagenomes</taxon>
    </lineage>
</organism>
<dbReference type="InterPro" id="IPR011060">
    <property type="entry name" value="RibuloseP-bd_barrel"/>
</dbReference>
<dbReference type="InterPro" id="IPR013785">
    <property type="entry name" value="Aldolase_TIM"/>
</dbReference>
<dbReference type="SUPFAM" id="SSF51366">
    <property type="entry name" value="Ribulose-phoshate binding barrel"/>
    <property type="match status" value="1"/>
</dbReference>
<gene>
    <name evidence="1" type="ORF">METZ01_LOCUS479324</name>
</gene>
<evidence type="ECO:0008006" key="2">
    <source>
        <dbReference type="Google" id="ProtNLM"/>
    </source>
</evidence>
<sequence length="187" mass="19580">MRIIPVLDLKGGLIVRGIAGKRDLYKPIESRLCSSPRPAEVAASLRNLLGPGPMYLADLDAIAGEAPALEVCVELEGLGFELMIDAGIRSAATARRLAAELDGDLIAALETLPAPALLAELVEELGPGRLIFSLDLADGRPLAQGDDWPSGAEQFAREAVAAGVERLILLDLKAVGTGEGPAHLDRC</sequence>
<dbReference type="GO" id="GO:0000105">
    <property type="term" value="P:L-histidine biosynthetic process"/>
    <property type="evidence" value="ECO:0007669"/>
    <property type="project" value="InterPro"/>
</dbReference>